<dbReference type="FunFam" id="1.20.1250.20:FF:000026">
    <property type="entry name" value="MFS quinate transporter QutD"/>
    <property type="match status" value="1"/>
</dbReference>
<feature type="transmembrane region" description="Helical" evidence="8">
    <location>
        <begin position="140"/>
        <end position="160"/>
    </location>
</feature>
<evidence type="ECO:0000256" key="7">
    <source>
        <dbReference type="RuleBase" id="RU003346"/>
    </source>
</evidence>
<dbReference type="PRINTS" id="PR00171">
    <property type="entry name" value="SUGRTRNSPORT"/>
</dbReference>
<dbReference type="PROSITE" id="PS00216">
    <property type="entry name" value="SUGAR_TRANSPORT_1"/>
    <property type="match status" value="2"/>
</dbReference>
<organism evidence="10 11">
    <name type="scientific">Neolecta irregularis (strain DAH-3)</name>
    <dbReference type="NCBI Taxonomy" id="1198029"/>
    <lineage>
        <taxon>Eukaryota</taxon>
        <taxon>Fungi</taxon>
        <taxon>Dikarya</taxon>
        <taxon>Ascomycota</taxon>
        <taxon>Taphrinomycotina</taxon>
        <taxon>Neolectales</taxon>
        <taxon>Neolectaceae</taxon>
        <taxon>Neolecta</taxon>
    </lineage>
</organism>
<dbReference type="PANTHER" id="PTHR48022">
    <property type="entry name" value="PLASTIDIC GLUCOSE TRANSPORTER 4"/>
    <property type="match status" value="1"/>
</dbReference>
<dbReference type="OMA" id="EQSYLCY"/>
<name>A0A1U7LU45_NEOID</name>
<evidence type="ECO:0000256" key="3">
    <source>
        <dbReference type="ARBA" id="ARBA00022448"/>
    </source>
</evidence>
<evidence type="ECO:0000256" key="4">
    <source>
        <dbReference type="ARBA" id="ARBA00022692"/>
    </source>
</evidence>
<dbReference type="PANTHER" id="PTHR48022:SF7">
    <property type="entry name" value="MAJOR FACILITATOR SUPERFAMILY (MFS) PROFILE DOMAIN-CONTAINING PROTEIN-RELATED"/>
    <property type="match status" value="1"/>
</dbReference>
<feature type="transmembrane region" description="Helical" evidence="8">
    <location>
        <begin position="172"/>
        <end position="191"/>
    </location>
</feature>
<proteinExistence type="inferred from homology"/>
<dbReference type="SUPFAM" id="SSF103473">
    <property type="entry name" value="MFS general substrate transporter"/>
    <property type="match status" value="1"/>
</dbReference>
<feature type="transmembrane region" description="Helical" evidence="8">
    <location>
        <begin position="324"/>
        <end position="343"/>
    </location>
</feature>
<feature type="transmembrane region" description="Helical" evidence="8">
    <location>
        <begin position="84"/>
        <end position="104"/>
    </location>
</feature>
<feature type="transmembrane region" description="Helical" evidence="8">
    <location>
        <begin position="54"/>
        <end position="72"/>
    </location>
</feature>
<evidence type="ECO:0000256" key="2">
    <source>
        <dbReference type="ARBA" id="ARBA00010992"/>
    </source>
</evidence>
<dbReference type="AlphaFoldDB" id="A0A1U7LU45"/>
<feature type="transmembrane region" description="Helical" evidence="8">
    <location>
        <begin position="267"/>
        <end position="285"/>
    </location>
</feature>
<evidence type="ECO:0000256" key="1">
    <source>
        <dbReference type="ARBA" id="ARBA00004141"/>
    </source>
</evidence>
<dbReference type="STRING" id="1198029.A0A1U7LU45"/>
<dbReference type="PROSITE" id="PS00217">
    <property type="entry name" value="SUGAR_TRANSPORT_2"/>
    <property type="match status" value="1"/>
</dbReference>
<protein>
    <submittedName>
        <fullName evidence="10">High-affinity glucose transporter</fullName>
    </submittedName>
</protein>
<dbReference type="Proteomes" id="UP000186594">
    <property type="component" value="Unassembled WGS sequence"/>
</dbReference>
<dbReference type="Gene3D" id="1.20.1250.20">
    <property type="entry name" value="MFS general substrate transporter like domains"/>
    <property type="match status" value="1"/>
</dbReference>
<dbReference type="PROSITE" id="PS50850">
    <property type="entry name" value="MFS"/>
    <property type="match status" value="1"/>
</dbReference>
<dbReference type="InterPro" id="IPR020846">
    <property type="entry name" value="MFS_dom"/>
</dbReference>
<evidence type="ECO:0000313" key="10">
    <source>
        <dbReference type="EMBL" id="OLL26196.1"/>
    </source>
</evidence>
<dbReference type="InterPro" id="IPR050360">
    <property type="entry name" value="MFS_Sugar_Transporters"/>
</dbReference>
<evidence type="ECO:0000313" key="11">
    <source>
        <dbReference type="Proteomes" id="UP000186594"/>
    </source>
</evidence>
<feature type="domain" description="Major facilitator superfamily (MFS) profile" evidence="9">
    <location>
        <begin position="12"/>
        <end position="461"/>
    </location>
</feature>
<dbReference type="Pfam" id="PF00083">
    <property type="entry name" value="Sugar_tr"/>
    <property type="match status" value="1"/>
</dbReference>
<keyword evidence="10" id="KW-0762">Sugar transport</keyword>
<sequence>MLCFTSDSPWTTSLVATIGGGLFGFDISSVSAFIGTQQYKDYFHNPNSNLQGGITASMSAGSFAGSLVAGYLSDRLGRRKAIQIGAVIWMFGSIVQATTTSVVQLVIGRVINGICVGITSSQVPVYLAEVSPKHIRGRIVGLQQWAITWGIMIMFYVSYACSKLDGPKSFRLAWALQMIPAILLFFGLSICPESPRWLYCHGEIEQARIVLANVHAGGDMDSRIVRDELSEMREAAQIRVRSASVSLFDLFRPAILRTTFTGVFAQIWQQLTGMNVMMYYIVYVFDMAGKTGNNNLIASSIQYVINVVMTVPGLFLIDHVGRRPMFLVGSTVMMILLFTVAGLLSSHGHFVPSGLAENTNVRWVVSGSASTGVIVCTYLFVATFASTWGPAGWIYISEIFPLEYRARGNGICGSANWIFNFALAYFVPPAFHNILWKTYLLFGVFCFAMTVHVFFFFPETRNKSLEAISVLFSGKISAWKSKNYGNTFDQTIKQDNTETWQYAARTERVSAEKPDIQVGTKDVP</sequence>
<keyword evidence="3 7" id="KW-0813">Transport</keyword>
<feature type="transmembrane region" description="Helical" evidence="8">
    <location>
        <begin position="12"/>
        <end position="34"/>
    </location>
</feature>
<evidence type="ECO:0000256" key="6">
    <source>
        <dbReference type="ARBA" id="ARBA00023136"/>
    </source>
</evidence>
<keyword evidence="5 8" id="KW-1133">Transmembrane helix</keyword>
<reference evidence="10 11" key="1">
    <citation type="submission" date="2016-04" db="EMBL/GenBank/DDBJ databases">
        <title>Evolutionary innovation and constraint leading to complex multicellularity in the Ascomycota.</title>
        <authorList>
            <person name="Cisse O."/>
            <person name="Nguyen A."/>
            <person name="Hewitt D.A."/>
            <person name="Jedd G."/>
            <person name="Stajich J.E."/>
        </authorList>
    </citation>
    <scope>NUCLEOTIDE SEQUENCE [LARGE SCALE GENOMIC DNA]</scope>
    <source>
        <strain evidence="10 11">DAH-3</strain>
    </source>
</reference>
<keyword evidence="11" id="KW-1185">Reference proteome</keyword>
<dbReference type="InterPro" id="IPR005829">
    <property type="entry name" value="Sugar_transporter_CS"/>
</dbReference>
<dbReference type="NCBIfam" id="TIGR00879">
    <property type="entry name" value="SP"/>
    <property type="match status" value="1"/>
</dbReference>
<dbReference type="OrthoDB" id="4142200at2759"/>
<comment type="similarity">
    <text evidence="2 7">Belongs to the major facilitator superfamily. Sugar transporter (TC 2.A.1.1) family.</text>
</comment>
<keyword evidence="6 8" id="KW-0472">Membrane</keyword>
<dbReference type="GO" id="GO:0005886">
    <property type="term" value="C:plasma membrane"/>
    <property type="evidence" value="ECO:0007669"/>
    <property type="project" value="UniProtKB-ARBA"/>
</dbReference>
<dbReference type="EMBL" id="LXFE01000223">
    <property type="protein sequence ID" value="OLL26196.1"/>
    <property type="molecule type" value="Genomic_DNA"/>
</dbReference>
<evidence type="ECO:0000256" key="8">
    <source>
        <dbReference type="SAM" id="Phobius"/>
    </source>
</evidence>
<comment type="subcellular location">
    <subcellularLocation>
        <location evidence="1">Membrane</location>
        <topology evidence="1">Multi-pass membrane protein</topology>
    </subcellularLocation>
</comment>
<dbReference type="CDD" id="cd17356">
    <property type="entry name" value="MFS_HXT"/>
    <property type="match status" value="1"/>
</dbReference>
<feature type="transmembrane region" description="Helical" evidence="8">
    <location>
        <begin position="439"/>
        <end position="457"/>
    </location>
</feature>
<dbReference type="InterPro" id="IPR003663">
    <property type="entry name" value="Sugar/inositol_transpt"/>
</dbReference>
<dbReference type="InterPro" id="IPR036259">
    <property type="entry name" value="MFS_trans_sf"/>
</dbReference>
<dbReference type="InterPro" id="IPR005828">
    <property type="entry name" value="MFS_sugar_transport-like"/>
</dbReference>
<feature type="transmembrane region" description="Helical" evidence="8">
    <location>
        <begin position="297"/>
        <end position="317"/>
    </location>
</feature>
<evidence type="ECO:0000259" key="9">
    <source>
        <dbReference type="PROSITE" id="PS50850"/>
    </source>
</evidence>
<evidence type="ECO:0000256" key="5">
    <source>
        <dbReference type="ARBA" id="ARBA00022989"/>
    </source>
</evidence>
<comment type="caution">
    <text evidence="10">The sequence shown here is derived from an EMBL/GenBank/DDBJ whole genome shotgun (WGS) entry which is preliminary data.</text>
</comment>
<dbReference type="GO" id="GO:0005351">
    <property type="term" value="F:carbohydrate:proton symporter activity"/>
    <property type="evidence" value="ECO:0007669"/>
    <property type="project" value="TreeGrafter"/>
</dbReference>
<gene>
    <name evidence="10" type="ORF">NEOLI_003862</name>
</gene>
<keyword evidence="4 8" id="KW-0812">Transmembrane</keyword>
<accession>A0A1U7LU45</accession>
<feature type="transmembrane region" description="Helical" evidence="8">
    <location>
        <begin position="363"/>
        <end position="396"/>
    </location>
</feature>